<dbReference type="EMBL" id="CP099489">
    <property type="protein sequence ID" value="USQ79857.1"/>
    <property type="molecule type" value="Genomic_DNA"/>
</dbReference>
<organism evidence="1 2">
    <name type="scientific">Ornithinimicrobium faecis</name>
    <dbReference type="NCBI Taxonomy" id="2934158"/>
    <lineage>
        <taxon>Bacteria</taxon>
        <taxon>Bacillati</taxon>
        <taxon>Actinomycetota</taxon>
        <taxon>Actinomycetes</taxon>
        <taxon>Micrococcales</taxon>
        <taxon>Ornithinimicrobiaceae</taxon>
        <taxon>Ornithinimicrobium</taxon>
    </lineage>
</organism>
<dbReference type="Proteomes" id="UP001056455">
    <property type="component" value="Chromosome"/>
</dbReference>
<name>A0ABY4YUL4_9MICO</name>
<protein>
    <submittedName>
        <fullName evidence="1">Uncharacterized protein</fullName>
    </submittedName>
</protein>
<accession>A0ABY4YUL4</accession>
<sequence length="405" mass="41703">MTTHQTNRRAGTRALTAALTISVAVGLAACGGGADADADGTGDGEQGTATAPADAFTISSALAELPDDRQWQVVGIADLAGAVEATGLEVSPEDLTWRSVVGGLPLEDPQDTSQEELTYAPVFVALPQLLDRAIQSAATGDLPETLGWSPLDTETFAYLVGGSTGTTEFIVAGGPFPEDSLTALTDLGDGVWSLGDGADGELSPGSESQALDAIGRPVRMAQDDDQIALSTATEPVRAWAGGQPTSTAADRPELAEPAEALDEASTMTALFTGARRFDPIRMGLRPSADPAALEEFVETWQSELIAHPFTTIAVGHGVADGQGTATIVYRFVAAEGAEAAAPTIESLLQGETFDGSRSLSAALTVESVEVQDNLVIVTGTQPPATSWNVLHQMVMTGEPPFVLGG</sequence>
<dbReference type="RefSeq" id="WP_252592961.1">
    <property type="nucleotide sequence ID" value="NZ_CP099489.1"/>
</dbReference>
<evidence type="ECO:0000313" key="2">
    <source>
        <dbReference type="Proteomes" id="UP001056455"/>
    </source>
</evidence>
<keyword evidence="2" id="KW-1185">Reference proteome</keyword>
<evidence type="ECO:0000313" key="1">
    <source>
        <dbReference type="EMBL" id="USQ79857.1"/>
    </source>
</evidence>
<gene>
    <name evidence="1" type="ORF">NF556_20090</name>
</gene>
<reference evidence="1" key="1">
    <citation type="submission" date="2022-06" db="EMBL/GenBank/DDBJ databases">
        <title>Ornithinimicrobium HY1793.</title>
        <authorList>
            <person name="Huang Y."/>
        </authorList>
    </citation>
    <scope>NUCLEOTIDE SEQUENCE</scope>
    <source>
        <strain evidence="1">HY1793</strain>
    </source>
</reference>
<proteinExistence type="predicted"/>